<dbReference type="SUPFAM" id="SSF88659">
    <property type="entry name" value="Sigma3 and sigma4 domains of RNA polymerase sigma factors"/>
    <property type="match status" value="1"/>
</dbReference>
<reference evidence="5 6" key="1">
    <citation type="journal article" date="2019" name="Nat. Med.">
        <title>A library of human gut bacterial isolates paired with longitudinal multiomics data enables mechanistic microbiome research.</title>
        <authorList>
            <person name="Poyet M."/>
            <person name="Groussin M."/>
            <person name="Gibbons S.M."/>
            <person name="Avila-Pacheco J."/>
            <person name="Jiang X."/>
            <person name="Kearney S.M."/>
            <person name="Perrotta A.R."/>
            <person name="Berdy B."/>
            <person name="Zhao S."/>
            <person name="Lieberman T.D."/>
            <person name="Swanson P.K."/>
            <person name="Smith M."/>
            <person name="Roesemann S."/>
            <person name="Alexander J.E."/>
            <person name="Rich S.A."/>
            <person name="Livny J."/>
            <person name="Vlamakis H."/>
            <person name="Clish C."/>
            <person name="Bullock K."/>
            <person name="Deik A."/>
            <person name="Scott J."/>
            <person name="Pierce K.A."/>
            <person name="Xavier R.J."/>
            <person name="Alm E.J."/>
        </authorList>
    </citation>
    <scope>NUCLEOTIDE SEQUENCE [LARGE SCALE GENOMIC DNA]</scope>
    <source>
        <strain evidence="1 6">BIOML-A1</strain>
        <strain evidence="2 5">BIOML-A12</strain>
    </source>
</reference>
<dbReference type="EMBL" id="CABHOF010000084">
    <property type="protein sequence ID" value="VUX67386.1"/>
    <property type="molecule type" value="Genomic_DNA"/>
</dbReference>
<reference evidence="3 4" key="2">
    <citation type="submission" date="2019-07" db="EMBL/GenBank/DDBJ databases">
        <authorList>
            <person name="Chang H.-W."/>
            <person name="Raman A."/>
            <person name="Venkatesh S."/>
            <person name="Gehrig J."/>
        </authorList>
    </citation>
    <scope>NUCLEOTIDE SEQUENCE [LARGE SCALE GENOMIC DNA]</scope>
    <source>
        <strain evidence="3">Blautia_wexlerae_LFYP_14</strain>
    </source>
</reference>
<evidence type="ECO:0000313" key="3">
    <source>
        <dbReference type="EMBL" id="VUX67386.1"/>
    </source>
</evidence>
<dbReference type="InterPro" id="IPR013324">
    <property type="entry name" value="RNA_pol_sigma_r3/r4-like"/>
</dbReference>
<organism evidence="3 4">
    <name type="scientific">Blautia wexlerae</name>
    <dbReference type="NCBI Taxonomy" id="418240"/>
    <lineage>
        <taxon>Bacteria</taxon>
        <taxon>Bacillati</taxon>
        <taxon>Bacillota</taxon>
        <taxon>Clostridia</taxon>
        <taxon>Lachnospirales</taxon>
        <taxon>Lachnospiraceae</taxon>
        <taxon>Blautia</taxon>
    </lineage>
</organism>
<dbReference type="RefSeq" id="WP_008707203.1">
    <property type="nucleotide sequence ID" value="NZ_CABHOF010000084.1"/>
</dbReference>
<dbReference type="Proteomes" id="UP000366766">
    <property type="component" value="Unassembled WGS sequence"/>
</dbReference>
<gene>
    <name evidence="3" type="primary">uviA</name>
    <name evidence="3" type="ORF">BWLFYP14_00227</name>
    <name evidence="2" type="ORF">GT712_09120</name>
    <name evidence="1" type="ORF">GT728_04555</name>
</gene>
<dbReference type="Proteomes" id="UP000477285">
    <property type="component" value="Unassembled WGS sequence"/>
</dbReference>
<name>A0A564WY32_9FIRM</name>
<dbReference type="Gene3D" id="1.10.1740.10">
    <property type="match status" value="1"/>
</dbReference>
<keyword evidence="4" id="KW-1185">Reference proteome</keyword>
<evidence type="ECO:0000313" key="1">
    <source>
        <dbReference type="EMBL" id="MZL32489.1"/>
    </source>
</evidence>
<protein>
    <submittedName>
        <fullName evidence="3">Bacteriocin UviA</fullName>
    </submittedName>
</protein>
<dbReference type="EMBL" id="WWVQ01000008">
    <property type="protein sequence ID" value="MZL32489.1"/>
    <property type="molecule type" value="Genomic_DNA"/>
</dbReference>
<sequence>MKSLLQLIHDYHSGVKNAGEEILKRMEPLIKSYASRIHCMERDDATQELYLTLLNTLPYLNGKNFSEGECVRYMQTAIENRYRALCRYHLSEPEREDFDTCSLTLQADNPFDETLYDITTYIESFPVQSMEYKILSLFFYQYKTDSEIASILHVSRQYINRQKKKLLKTYFFRHPD</sequence>
<dbReference type="EMBL" id="WWVF01000015">
    <property type="protein sequence ID" value="MZS89229.1"/>
    <property type="molecule type" value="Genomic_DNA"/>
</dbReference>
<evidence type="ECO:0000313" key="4">
    <source>
        <dbReference type="Proteomes" id="UP000366766"/>
    </source>
</evidence>
<proteinExistence type="predicted"/>
<evidence type="ECO:0000313" key="2">
    <source>
        <dbReference type="EMBL" id="MZS89229.1"/>
    </source>
</evidence>
<dbReference type="AlphaFoldDB" id="A0A564WY32"/>
<evidence type="ECO:0000313" key="5">
    <source>
        <dbReference type="Proteomes" id="UP000477156"/>
    </source>
</evidence>
<accession>A0A564WY32</accession>
<dbReference type="Proteomes" id="UP000477156">
    <property type="component" value="Unassembled WGS sequence"/>
</dbReference>
<evidence type="ECO:0000313" key="6">
    <source>
        <dbReference type="Proteomes" id="UP000477285"/>
    </source>
</evidence>